<proteinExistence type="predicted"/>
<evidence type="ECO:0000313" key="2">
    <source>
        <dbReference type="EMBL" id="MBC8539055.1"/>
    </source>
</evidence>
<dbReference type="AlphaFoldDB" id="A0A926DL19"/>
<sequence>MEIRDAVYTQYLVRNTYAEKRSFRFYFSKVLQSYGYEPIVQSARIMGVESNNLIGGSLRHCKTVFLLSYDTPKTRFVPQFRLPGRPGLQFFLNLLPMLLLAGIAALLVVFLRLPVLAAELLLLGSAFALYYLVNNKNNYNASSPLLVLNACLERMPQNPGIAVVLLDNSDLFSLGRRAFFKEYGSLLAEKNMIYLDFSGRGDTVFVEYTKKAAPMAQLLESESQEPAPVFWERKRPADLALLRFSCVGKSPIGYSIGAYRSESDTYADSGAIEAVIQTILRLFA</sequence>
<dbReference type="EMBL" id="JACRSS010000004">
    <property type="protein sequence ID" value="MBC8539055.1"/>
    <property type="molecule type" value="Genomic_DNA"/>
</dbReference>
<keyword evidence="3" id="KW-1185">Reference proteome</keyword>
<keyword evidence="1" id="KW-0812">Transmembrane</keyword>
<evidence type="ECO:0000313" key="3">
    <source>
        <dbReference type="Proteomes" id="UP000617951"/>
    </source>
</evidence>
<keyword evidence="1" id="KW-0472">Membrane</keyword>
<protein>
    <submittedName>
        <fullName evidence="2">Uncharacterized protein</fullName>
    </submittedName>
</protein>
<feature type="transmembrane region" description="Helical" evidence="1">
    <location>
        <begin position="116"/>
        <end position="133"/>
    </location>
</feature>
<keyword evidence="1" id="KW-1133">Transmembrane helix</keyword>
<comment type="caution">
    <text evidence="2">The sequence shown here is derived from an EMBL/GenBank/DDBJ whole genome shotgun (WGS) entry which is preliminary data.</text>
</comment>
<reference evidence="2" key="1">
    <citation type="submission" date="2020-08" db="EMBL/GenBank/DDBJ databases">
        <title>Genome public.</title>
        <authorList>
            <person name="Liu C."/>
            <person name="Sun Q."/>
        </authorList>
    </citation>
    <scope>NUCLEOTIDE SEQUENCE</scope>
    <source>
        <strain evidence="2">NSJ-63</strain>
    </source>
</reference>
<gene>
    <name evidence="2" type="ORF">H8693_08915</name>
</gene>
<dbReference type="Proteomes" id="UP000617951">
    <property type="component" value="Unassembled WGS sequence"/>
</dbReference>
<dbReference type="RefSeq" id="WP_249280680.1">
    <property type="nucleotide sequence ID" value="NZ_JACRSS010000004.1"/>
</dbReference>
<accession>A0A926DL19</accession>
<organism evidence="2 3">
    <name type="scientific">Guopingia tenuis</name>
    <dbReference type="NCBI Taxonomy" id="2763656"/>
    <lineage>
        <taxon>Bacteria</taxon>
        <taxon>Bacillati</taxon>
        <taxon>Bacillota</taxon>
        <taxon>Clostridia</taxon>
        <taxon>Christensenellales</taxon>
        <taxon>Christensenellaceae</taxon>
        <taxon>Guopingia</taxon>
    </lineage>
</organism>
<name>A0A926DL19_9FIRM</name>
<feature type="transmembrane region" description="Helical" evidence="1">
    <location>
        <begin position="90"/>
        <end position="110"/>
    </location>
</feature>
<evidence type="ECO:0000256" key="1">
    <source>
        <dbReference type="SAM" id="Phobius"/>
    </source>
</evidence>